<dbReference type="EMBL" id="JBAKBA010000042">
    <property type="protein sequence ID" value="MEL0660420.1"/>
    <property type="molecule type" value="Genomic_DNA"/>
</dbReference>
<evidence type="ECO:0000313" key="1">
    <source>
        <dbReference type="EMBL" id="MEL0660420.1"/>
    </source>
</evidence>
<dbReference type="PROSITE" id="PS51257">
    <property type="entry name" value="PROKAR_LIPOPROTEIN"/>
    <property type="match status" value="1"/>
</dbReference>
<protein>
    <recommendedName>
        <fullName evidence="3">Lipoprotein</fullName>
    </recommendedName>
</protein>
<dbReference type="Proteomes" id="UP001366060">
    <property type="component" value="Unassembled WGS sequence"/>
</dbReference>
<comment type="caution">
    <text evidence="1">The sequence shown here is derived from an EMBL/GenBank/DDBJ whole genome shotgun (WGS) entry which is preliminary data.</text>
</comment>
<sequence>MKKIALILLGGALLTGCQTTSSDLTAAANSAATSATNSATSTATAATSSATNSVTSLTSGLLDTNFPSLSCSAIKQTFVDYEAQVASLESGSGLLATAGVSTASAKAQLDSAYDTAKETATPVMSAKGCSETL</sequence>
<accession>A0ABU9HET8</accession>
<name>A0ABU9HET8_9GAMM</name>
<dbReference type="RefSeq" id="WP_341628873.1">
    <property type="nucleotide sequence ID" value="NZ_JBAKBA010000042.1"/>
</dbReference>
<evidence type="ECO:0008006" key="3">
    <source>
        <dbReference type="Google" id="ProtNLM"/>
    </source>
</evidence>
<keyword evidence="2" id="KW-1185">Reference proteome</keyword>
<evidence type="ECO:0000313" key="2">
    <source>
        <dbReference type="Proteomes" id="UP001366060"/>
    </source>
</evidence>
<reference evidence="1 2" key="1">
    <citation type="submission" date="2024-02" db="EMBL/GenBank/DDBJ databases">
        <title>Bacteria isolated from the canopy kelp, Nereocystis luetkeana.</title>
        <authorList>
            <person name="Pfister C.A."/>
            <person name="Younker I.T."/>
            <person name="Light S.H."/>
        </authorList>
    </citation>
    <scope>NUCLEOTIDE SEQUENCE [LARGE SCALE GENOMIC DNA]</scope>
    <source>
        <strain evidence="1 2">TI.2.07</strain>
    </source>
</reference>
<organism evidence="1 2">
    <name type="scientific">Psychromonas arctica</name>
    <dbReference type="NCBI Taxonomy" id="168275"/>
    <lineage>
        <taxon>Bacteria</taxon>
        <taxon>Pseudomonadati</taxon>
        <taxon>Pseudomonadota</taxon>
        <taxon>Gammaproteobacteria</taxon>
        <taxon>Alteromonadales</taxon>
        <taxon>Psychromonadaceae</taxon>
        <taxon>Psychromonas</taxon>
    </lineage>
</organism>
<proteinExistence type="predicted"/>
<gene>
    <name evidence="1" type="ORF">V6255_14870</name>
</gene>